<dbReference type="GO" id="GO:0016410">
    <property type="term" value="F:N-acyltransferase activity"/>
    <property type="evidence" value="ECO:0007669"/>
    <property type="project" value="InterPro"/>
</dbReference>
<dbReference type="KEGG" id="mkc:kam1_1560"/>
<evidence type="ECO:0000313" key="11">
    <source>
        <dbReference type="Proteomes" id="UP000031594"/>
    </source>
</evidence>
<protein>
    <recommendedName>
        <fullName evidence="7">UDP-3-O-acylglucosamine N-acyltransferase</fullName>
        <ecNumber evidence="7">2.3.1.191</ecNumber>
    </recommendedName>
</protein>
<dbReference type="NCBIfam" id="TIGR01853">
    <property type="entry name" value="lipid_A_lpxD"/>
    <property type="match status" value="1"/>
</dbReference>
<sequence length="353" mass="37830">MVSYSVGQLAELVGGIIEGDPELKITGVSDIFDATKGQITFLSNPRYESAVEKTKASAIVVSKNYKGSAPATLIRVESPSLAFSAIISLFCPKPVAYAPGIHPTAILGKEVEIGKEVSIQPYAVIEDGVKIGDRVTIGAFVFIGKESVIGDDSFLYPHVTVRERTVLGKRVILHSGVVVGSDGFGYERKNGKHEKIPQVGIVQIDDDVEIGANTTIDRGRFGKTWIQEGSKIDNLVQIAHNVVIGKHSIIAAQTGISGSTSLGNQVTLAGQVGIAGHIHIGEGATITAQSGVTKDVPPYSVLSGRHARPIQLTHKLEVLYNRLPEIWERLKKLEKQLGREAKPSEADQDLSTE</sequence>
<feature type="active site" description="Proton acceptor" evidence="7">
    <location>
        <position position="240"/>
    </location>
</feature>
<dbReference type="Gene3D" id="3.40.1390.10">
    <property type="entry name" value="MurE/MurF, N-terminal domain"/>
    <property type="match status" value="1"/>
</dbReference>
<dbReference type="InterPro" id="IPR018357">
    <property type="entry name" value="Hexapep_transf_CS"/>
</dbReference>
<dbReference type="GO" id="GO:0009245">
    <property type="term" value="P:lipid A biosynthetic process"/>
    <property type="evidence" value="ECO:0007669"/>
    <property type="project" value="UniProtKB-UniRule"/>
</dbReference>
<dbReference type="Proteomes" id="UP000315925">
    <property type="component" value="Chromosome"/>
</dbReference>
<evidence type="ECO:0000313" key="12">
    <source>
        <dbReference type="Proteomes" id="UP000315925"/>
    </source>
</evidence>
<dbReference type="GO" id="GO:0016020">
    <property type="term" value="C:membrane"/>
    <property type="evidence" value="ECO:0007669"/>
    <property type="project" value="GOC"/>
</dbReference>
<comment type="subunit">
    <text evidence="7">Homotrimer.</text>
</comment>
<dbReference type="PROSITE" id="PS00101">
    <property type="entry name" value="HEXAPEP_TRANSFERASES"/>
    <property type="match status" value="1"/>
</dbReference>
<comment type="catalytic activity">
    <reaction evidence="7">
        <text>a UDP-3-O-[(3R)-3-hydroxyacyl]-alpha-D-glucosamine + a (3R)-hydroxyacyl-[ACP] = a UDP-2-N,3-O-bis[(3R)-3-hydroxyacyl]-alpha-D-glucosamine + holo-[ACP] + H(+)</text>
        <dbReference type="Rhea" id="RHEA:53836"/>
        <dbReference type="Rhea" id="RHEA-COMP:9685"/>
        <dbReference type="Rhea" id="RHEA-COMP:9945"/>
        <dbReference type="ChEBI" id="CHEBI:15378"/>
        <dbReference type="ChEBI" id="CHEBI:64479"/>
        <dbReference type="ChEBI" id="CHEBI:78827"/>
        <dbReference type="ChEBI" id="CHEBI:137740"/>
        <dbReference type="ChEBI" id="CHEBI:137748"/>
        <dbReference type="EC" id="2.3.1.191"/>
    </reaction>
</comment>
<dbReference type="InterPro" id="IPR020573">
    <property type="entry name" value="UDP_GlcNAc_AcTrfase_non-rep"/>
</dbReference>
<keyword evidence="6 7" id="KW-0012">Acyltransferase</keyword>
<name>A0A0C1USK9_9BACT</name>
<keyword evidence="4 7" id="KW-0677">Repeat</keyword>
<dbReference type="CDD" id="cd03352">
    <property type="entry name" value="LbH_LpxD"/>
    <property type="match status" value="1"/>
</dbReference>
<organism evidence="10 12">
    <name type="scientific">Methylacidiphilum kamchatkense Kam1</name>
    <dbReference type="NCBI Taxonomy" id="1202785"/>
    <lineage>
        <taxon>Bacteria</taxon>
        <taxon>Pseudomonadati</taxon>
        <taxon>Verrucomicrobiota</taxon>
        <taxon>Methylacidiphilae</taxon>
        <taxon>Methylacidiphilales</taxon>
        <taxon>Methylacidiphilaceae</taxon>
        <taxon>Methylacidiphilum (ex Ratnadevi et al. 2023)</taxon>
    </lineage>
</organism>
<reference evidence="9 11" key="1">
    <citation type="submission" date="2014-08" db="EMBL/GenBank/DDBJ databases">
        <title>Methylacidiphilum kamchatkense strain Kam1 draft genome sequence.</title>
        <authorList>
            <person name="Birkeland N.-K."/>
            <person name="Erikstad H.A."/>
        </authorList>
    </citation>
    <scope>NUCLEOTIDE SEQUENCE [LARGE SCALE GENOMIC DNA]</scope>
    <source>
        <strain evidence="9 11">Kam1</strain>
    </source>
</reference>
<dbReference type="PANTHER" id="PTHR43378">
    <property type="entry name" value="UDP-3-O-ACYLGLUCOSAMINE N-ACYLTRANSFERASE"/>
    <property type="match status" value="1"/>
</dbReference>
<dbReference type="HAMAP" id="MF_00523">
    <property type="entry name" value="LpxD"/>
    <property type="match status" value="1"/>
</dbReference>
<dbReference type="STRING" id="1202785.A946_00615"/>
<keyword evidence="1 7" id="KW-0444">Lipid biosynthesis</keyword>
<dbReference type="Proteomes" id="UP000031594">
    <property type="component" value="Unassembled WGS sequence"/>
</dbReference>
<dbReference type="PANTHER" id="PTHR43378:SF2">
    <property type="entry name" value="UDP-3-O-ACYLGLUCOSAMINE N-ACYLTRANSFERASE 1, MITOCHONDRIAL-RELATED"/>
    <property type="match status" value="1"/>
</dbReference>
<keyword evidence="11" id="KW-1185">Reference proteome</keyword>
<dbReference type="AlphaFoldDB" id="A0A0C1USK9"/>
<dbReference type="InterPro" id="IPR011004">
    <property type="entry name" value="Trimer_LpxA-like_sf"/>
</dbReference>
<evidence type="ECO:0000259" key="8">
    <source>
        <dbReference type="Pfam" id="PF04613"/>
    </source>
</evidence>
<dbReference type="InterPro" id="IPR007691">
    <property type="entry name" value="LpxD"/>
</dbReference>
<evidence type="ECO:0000256" key="1">
    <source>
        <dbReference type="ARBA" id="ARBA00022516"/>
    </source>
</evidence>
<dbReference type="InterPro" id="IPR001451">
    <property type="entry name" value="Hexapep"/>
</dbReference>
<comment type="pathway">
    <text evidence="7">Bacterial outer membrane biogenesis; LPS lipid A biosynthesis.</text>
</comment>
<evidence type="ECO:0000313" key="9">
    <source>
        <dbReference type="EMBL" id="KIE59264.1"/>
    </source>
</evidence>
<evidence type="ECO:0000256" key="6">
    <source>
        <dbReference type="ARBA" id="ARBA00023315"/>
    </source>
</evidence>
<evidence type="ECO:0000256" key="3">
    <source>
        <dbReference type="ARBA" id="ARBA00022679"/>
    </source>
</evidence>
<evidence type="ECO:0000313" key="10">
    <source>
        <dbReference type="EMBL" id="QDQ42777.1"/>
    </source>
</evidence>
<evidence type="ECO:0000256" key="2">
    <source>
        <dbReference type="ARBA" id="ARBA00022556"/>
    </source>
</evidence>
<dbReference type="OrthoDB" id="9784739at2"/>
<dbReference type="GO" id="GO:0103118">
    <property type="term" value="F:UDP-3-O-[(3R)-3-hydroxyacyl]-glucosamine N-acyltransferase activity"/>
    <property type="evidence" value="ECO:0007669"/>
    <property type="project" value="UniProtKB-EC"/>
</dbReference>
<keyword evidence="5 7" id="KW-0443">Lipid metabolism</keyword>
<evidence type="ECO:0000256" key="4">
    <source>
        <dbReference type="ARBA" id="ARBA00022737"/>
    </source>
</evidence>
<dbReference type="Pfam" id="PF04613">
    <property type="entry name" value="LpxD"/>
    <property type="match status" value="1"/>
</dbReference>
<keyword evidence="3 7" id="KW-0808">Transferase</keyword>
<dbReference type="SUPFAM" id="SSF51161">
    <property type="entry name" value="Trimeric LpxA-like enzymes"/>
    <property type="match status" value="1"/>
</dbReference>
<evidence type="ECO:0000256" key="7">
    <source>
        <dbReference type="HAMAP-Rule" id="MF_00523"/>
    </source>
</evidence>
<dbReference type="EC" id="2.3.1.191" evidence="7"/>
<accession>A0A0C1USK9</accession>
<dbReference type="UniPathway" id="UPA00973"/>
<keyword evidence="2 7" id="KW-0441">Lipid A biosynthesis</keyword>
<dbReference type="EMBL" id="JQNX01000001">
    <property type="protein sequence ID" value="KIE59264.1"/>
    <property type="molecule type" value="Genomic_DNA"/>
</dbReference>
<comment type="function">
    <text evidence="7">Catalyzes the N-acylation of UDP-3-O-acylglucosamine using 3-hydroxyacyl-ACP as the acyl donor. Is involved in the biosynthesis of lipid A, a phosphorylated glycolipid that anchors the lipopolysaccharide to the outer membrane of the cell.</text>
</comment>
<dbReference type="NCBIfam" id="NF002060">
    <property type="entry name" value="PRK00892.1"/>
    <property type="match status" value="1"/>
</dbReference>
<comment type="similarity">
    <text evidence="7">Belongs to the transferase hexapeptide repeat family. LpxD subfamily.</text>
</comment>
<reference evidence="12" key="3">
    <citation type="submission" date="2019-03" db="EMBL/GenBank/DDBJ databases">
        <title>Complete genome of Methylacidiphilum kamchatkense Kam1.</title>
        <authorList>
            <person name="Kruse T."/>
            <person name="Murarilal Ratnadevi C."/>
            <person name="Erikstad H.-A."/>
            <person name="Birkeland N.-K."/>
        </authorList>
    </citation>
    <scope>NUCLEOTIDE SEQUENCE [LARGE SCALE GENOMIC DNA]</scope>
    <source>
        <strain evidence="12">kam1</strain>
    </source>
</reference>
<feature type="domain" description="UDP-3-O-[3-hydroxymyristoyl] glucosamine N-acyltransferase non-repeat region" evidence="8">
    <location>
        <begin position="23"/>
        <end position="88"/>
    </location>
</feature>
<dbReference type="RefSeq" id="WP_039720551.1">
    <property type="nucleotide sequence ID" value="NZ_CP037899.1"/>
</dbReference>
<dbReference type="Pfam" id="PF00132">
    <property type="entry name" value="Hexapep"/>
    <property type="match status" value="3"/>
</dbReference>
<dbReference type="EMBL" id="CP037899">
    <property type="protein sequence ID" value="QDQ42777.1"/>
    <property type="molecule type" value="Genomic_DNA"/>
</dbReference>
<gene>
    <name evidence="7" type="primary">lpxD</name>
    <name evidence="9" type="ORF">A946_00615</name>
    <name evidence="10" type="ORF">kam1_1560</name>
</gene>
<reference evidence="10" key="2">
    <citation type="journal article" date="2019" name="BMC Genomics">
        <title>Complete genome sequence analysis of the thermoacidophilic verrucomicrobial methanotroph 'Candidatus Methylacidiphilum kamchatkense' strain Kam1 and comparison with its closest relatives.</title>
        <authorList>
            <person name="Kruse T."/>
            <person name="Ratnadevi C.M."/>
            <person name="Erikstad H.A."/>
            <person name="Birkeland N.K."/>
        </authorList>
    </citation>
    <scope>NUCLEOTIDE SEQUENCE</scope>
    <source>
        <strain evidence="10">Kam1</strain>
    </source>
</reference>
<dbReference type="Gene3D" id="2.160.10.10">
    <property type="entry name" value="Hexapeptide repeat proteins"/>
    <property type="match status" value="1"/>
</dbReference>
<proteinExistence type="inferred from homology"/>
<evidence type="ECO:0000256" key="5">
    <source>
        <dbReference type="ARBA" id="ARBA00023098"/>
    </source>
</evidence>